<organism evidence="1 2">
    <name type="scientific">Halogeometricum rufum</name>
    <dbReference type="NCBI Taxonomy" id="553469"/>
    <lineage>
        <taxon>Archaea</taxon>
        <taxon>Methanobacteriati</taxon>
        <taxon>Methanobacteriota</taxon>
        <taxon>Stenosarchaea group</taxon>
        <taxon>Halobacteria</taxon>
        <taxon>Halobacteriales</taxon>
        <taxon>Haloferacaceae</taxon>
        <taxon>Halogeometricum</taxon>
    </lineage>
</organism>
<name>A0A1I6I5F2_9EURY</name>
<reference evidence="2" key="1">
    <citation type="submission" date="2016-10" db="EMBL/GenBank/DDBJ databases">
        <authorList>
            <person name="Varghese N."/>
            <person name="Submissions S."/>
        </authorList>
    </citation>
    <scope>NUCLEOTIDE SEQUENCE [LARGE SCALE GENOMIC DNA]</scope>
    <source>
        <strain evidence="2">CGMCC 1.7736</strain>
    </source>
</reference>
<keyword evidence="2" id="KW-1185">Reference proteome</keyword>
<accession>A0A1I6I5F2</accession>
<sequence>MQDPPPLEMKSICALCPVRPRRLVNDGSGEWIRETVTESTPFGGWIRTIALPVDDGSVQQSRQLATNTAAGLNGVASRLYAS</sequence>
<proteinExistence type="predicted"/>
<dbReference type="AlphaFoldDB" id="A0A1I6I5F2"/>
<gene>
    <name evidence="1" type="ORF">SAMN04487947_2895</name>
</gene>
<evidence type="ECO:0000313" key="1">
    <source>
        <dbReference type="EMBL" id="SFR61931.1"/>
    </source>
</evidence>
<dbReference type="Proteomes" id="UP000198531">
    <property type="component" value="Unassembled WGS sequence"/>
</dbReference>
<dbReference type="EMBL" id="FOYT01000002">
    <property type="protein sequence ID" value="SFR61931.1"/>
    <property type="molecule type" value="Genomic_DNA"/>
</dbReference>
<protein>
    <submittedName>
        <fullName evidence="1">Uncharacterized protein</fullName>
    </submittedName>
</protein>
<evidence type="ECO:0000313" key="2">
    <source>
        <dbReference type="Proteomes" id="UP000198531"/>
    </source>
</evidence>
<dbReference type="STRING" id="553469.SAMN04487947_2895"/>